<feature type="transmembrane region" description="Helical" evidence="11">
    <location>
        <begin position="952"/>
        <end position="977"/>
    </location>
</feature>
<feature type="transmembrane region" description="Helical" evidence="11">
    <location>
        <begin position="891"/>
        <end position="911"/>
    </location>
</feature>
<gene>
    <name evidence="15" type="ORF">MBJ925_LOCUS37233</name>
</gene>
<evidence type="ECO:0000256" key="8">
    <source>
        <dbReference type="ARBA" id="ARBA00023303"/>
    </source>
</evidence>
<evidence type="ECO:0000256" key="7">
    <source>
        <dbReference type="ARBA" id="ARBA00023136"/>
    </source>
</evidence>
<evidence type="ECO:0000256" key="4">
    <source>
        <dbReference type="ARBA" id="ARBA00022737"/>
    </source>
</evidence>
<dbReference type="GO" id="GO:0005886">
    <property type="term" value="C:plasma membrane"/>
    <property type="evidence" value="ECO:0007669"/>
    <property type="project" value="TreeGrafter"/>
</dbReference>
<comment type="subcellular location">
    <subcellularLocation>
        <location evidence="1">Membrane</location>
        <topology evidence="1">Multi-pass membrane protein</topology>
    </subcellularLocation>
</comment>
<dbReference type="Pfam" id="PF00520">
    <property type="entry name" value="Ion_trans"/>
    <property type="match status" value="1"/>
</dbReference>
<organism evidence="15 16">
    <name type="scientific">Rotaria magnacalcarata</name>
    <dbReference type="NCBI Taxonomy" id="392030"/>
    <lineage>
        <taxon>Eukaryota</taxon>
        <taxon>Metazoa</taxon>
        <taxon>Spiralia</taxon>
        <taxon>Gnathifera</taxon>
        <taxon>Rotifera</taxon>
        <taxon>Eurotatoria</taxon>
        <taxon>Bdelloidea</taxon>
        <taxon>Philodinida</taxon>
        <taxon>Philodinidae</taxon>
        <taxon>Rotaria</taxon>
    </lineage>
</organism>
<feature type="repeat" description="NHL" evidence="9">
    <location>
        <begin position="1415"/>
        <end position="1452"/>
    </location>
</feature>
<dbReference type="Gene3D" id="2.120.10.30">
    <property type="entry name" value="TolB, C-terminal domain"/>
    <property type="match status" value="1"/>
</dbReference>
<comment type="caution">
    <text evidence="15">The sequence shown here is derived from an EMBL/GenBank/DDBJ whole genome shotgun (WGS) entry which is preliminary data.</text>
</comment>
<dbReference type="InterPro" id="IPR050927">
    <property type="entry name" value="TRPM"/>
</dbReference>
<feature type="transmembrane region" description="Helical" evidence="11">
    <location>
        <begin position="781"/>
        <end position="800"/>
    </location>
</feature>
<dbReference type="InterPro" id="IPR001258">
    <property type="entry name" value="NHL_repeat"/>
</dbReference>
<keyword evidence="4" id="KW-0677">Repeat</keyword>
<dbReference type="Pfam" id="PF18139">
    <property type="entry name" value="LSDAT_euk"/>
    <property type="match status" value="1"/>
</dbReference>
<feature type="region of interest" description="Disordered" evidence="10">
    <location>
        <begin position="1"/>
        <end position="30"/>
    </location>
</feature>
<evidence type="ECO:0000313" key="16">
    <source>
        <dbReference type="Proteomes" id="UP000663824"/>
    </source>
</evidence>
<dbReference type="Pfam" id="PF25508">
    <property type="entry name" value="TRPM2"/>
    <property type="match status" value="1"/>
</dbReference>
<dbReference type="EMBL" id="CAJNRE010020663">
    <property type="protein sequence ID" value="CAF2238391.1"/>
    <property type="molecule type" value="Genomic_DNA"/>
</dbReference>
<evidence type="ECO:0000256" key="5">
    <source>
        <dbReference type="ARBA" id="ARBA00022989"/>
    </source>
</evidence>
<dbReference type="SUPFAM" id="SSF101898">
    <property type="entry name" value="NHL repeat"/>
    <property type="match status" value="1"/>
</dbReference>
<dbReference type="GO" id="GO:0030001">
    <property type="term" value="P:metal ion transport"/>
    <property type="evidence" value="ECO:0007669"/>
    <property type="project" value="TreeGrafter"/>
</dbReference>
<evidence type="ECO:0000256" key="2">
    <source>
        <dbReference type="ARBA" id="ARBA00022448"/>
    </source>
</evidence>
<keyword evidence="2" id="KW-0813">Transport</keyword>
<evidence type="ECO:0000256" key="10">
    <source>
        <dbReference type="SAM" id="MobiDB-lite"/>
    </source>
</evidence>
<dbReference type="CDD" id="cd05819">
    <property type="entry name" value="NHL"/>
    <property type="match status" value="1"/>
</dbReference>
<sequence>MADLTAKKRNEVSEDSHYGELPTTDEANSTAERGQKILQNMGIKLDGKIKFPDSKNNKADYIYIPATGNVSDIQEIKKDLFQNWFSSNPPLLVISVICGEEDHNMNDELKRELRNALYQLAENRDIWITTDGLNTGISKRITEIIKRDPNRSRRIQLIGIPTPDYVASNSSLLKSGGVVEPIESKELVLEPNHAKFIFVEDLARDEYLRNVSRTYLEGVISDYVPVVLLVVGGDLNTVKTVKYAVTKYKIPAVFLEGTGHCCNLFANALRLYREYYHTYIPAAVRSTNTNESEREKHLLDLKEKLHKELRVEINAISSSAGVPDGHILYPLFECIHEENGLINILNSNSNKASELVSIIFRVLVNATSAGVDKKLKEQECEKLRLALDFNCIDGAKTYIKDNYIDWRDPGLDELFVSALICNQFKFVELFLEKNFSITKLFQNNNSTLIDLYKLMIEKDRGCKSSKISLFEIYNEHIKPCVGDLFDITRLLPKKYLSAHHECVPFPMNDDDGDDDDDDTETSKNLCVPPDVNTDLFLWSIITTRHELAILFWSRVKNKVCIALFATLWYKHYSNEKGNEHQIDTRKKYNRYYELTEQYENFASQIIKKAYEENPEISRDAIIQKIPSFGNTTLFEIAIVADARQFIAQQAQRADGSDPSNSLASEKQEIIFRKKFQNKKRRGCCSNLHTFFHVPFVKYVYNIYSQIIFLLLFSYLILCGFFPLYDFPADICPPVIDSKDDTNSTADNNDGQSDLNRNLTINTRNTNTPIPYGFQRHKYPSIVEFILLFWIVTLLFEEIRQLITVQTRSMQTRLTIHVRDFWNQIDALAIILFFIGFILRCLPIAECFCMARIILSFDLIFWFGRSLSFFAALKQLGPKLVMIGEMINDLKFFMLMLIVFILAFGISSYSLIHGLQKLTWHLPRDILNHAYWQIFGELSTLAAFTKNYKLNGYVAFILLVVYMAFVSILMINLLIAMFSHTFDKLQEDADRIWKYQRYLLVSEYYSRSSLPPPLIIFSHLWRLTIQILGKCCRRPYFQKKLQEHSRQISYKYLFNEKISLNFQEIEDKFGAKVYSTSSLKDKQVVNETKFDDEAIKALQKVTLDRIQAVEKCYESIKSQQNEMLGYLIKLMESMDDSKALHNDIIRQLRGPVLNADKFYIPDIPVDATWAQNGITVAHGLDKPCDLFVDDDQTVVIADWGSSHIVQWKKDDMNGQVVVGSNDKGNRSDQIDHPTGVLIDKETNSLIICDCWNNRVVRWSRQSGTAQGEILIDNIDCHGLAMDDQKNLYVSNYRKNEVGRYQIGDKKGTLVAGGNGYGNGFNQFSSPAHVFVDRQQTVYVPDSYNNRVMKWNKGATEGIVVAGGQGQGNSLAQLSCPNGLFVDKLGTLYIADSGNNRVIRWPKEAKEGTVIVGGNGKGSGAHQLSYPRALSFDRHGNIYVVDEDNNRVQRFSLQ</sequence>
<dbReference type="GO" id="GO:0005261">
    <property type="term" value="F:monoatomic cation channel activity"/>
    <property type="evidence" value="ECO:0007669"/>
    <property type="project" value="TreeGrafter"/>
</dbReference>
<feature type="domain" description="TRPM SLOG" evidence="13">
    <location>
        <begin position="79"/>
        <end position="273"/>
    </location>
</feature>
<feature type="transmembrane region" description="Helical" evidence="11">
    <location>
        <begin position="702"/>
        <end position="724"/>
    </location>
</feature>
<dbReference type="PANTHER" id="PTHR13800">
    <property type="entry name" value="TRANSIENT RECEPTOR POTENTIAL CATION CHANNEL, SUBFAMILY M, MEMBER 6"/>
    <property type="match status" value="1"/>
</dbReference>
<dbReference type="PANTHER" id="PTHR13800:SF1">
    <property type="entry name" value="TRANSIENT RECEPTOR POTENTIAL CATION CHANNEL TRPM"/>
    <property type="match status" value="1"/>
</dbReference>
<evidence type="ECO:0000256" key="9">
    <source>
        <dbReference type="PROSITE-ProRule" id="PRU00504"/>
    </source>
</evidence>
<dbReference type="InterPro" id="IPR011042">
    <property type="entry name" value="6-blade_b-propeller_TolB-like"/>
</dbReference>
<evidence type="ECO:0000256" key="11">
    <source>
        <dbReference type="SAM" id="Phobius"/>
    </source>
</evidence>
<keyword evidence="5 11" id="KW-1133">Transmembrane helix</keyword>
<feature type="transmembrane region" description="Helical" evidence="11">
    <location>
        <begin position="853"/>
        <end position="871"/>
    </location>
</feature>
<feature type="domain" description="TRPM-like" evidence="14">
    <location>
        <begin position="404"/>
        <end position="648"/>
    </location>
</feature>
<keyword evidence="8" id="KW-0407">Ion channel</keyword>
<evidence type="ECO:0000259" key="13">
    <source>
        <dbReference type="Pfam" id="PF18139"/>
    </source>
</evidence>
<keyword evidence="7 11" id="KW-0472">Membrane</keyword>
<dbReference type="PROSITE" id="PS51125">
    <property type="entry name" value="NHL"/>
    <property type="match status" value="1"/>
</dbReference>
<evidence type="ECO:0000313" key="15">
    <source>
        <dbReference type="EMBL" id="CAF2238391.1"/>
    </source>
</evidence>
<dbReference type="InterPro" id="IPR005821">
    <property type="entry name" value="Ion_trans_dom"/>
</dbReference>
<feature type="domain" description="Ion transport" evidence="12">
    <location>
        <begin position="772"/>
        <end position="988"/>
    </location>
</feature>
<dbReference type="InterPro" id="IPR041491">
    <property type="entry name" value="TRPM_SLOG"/>
</dbReference>
<evidence type="ECO:0000256" key="6">
    <source>
        <dbReference type="ARBA" id="ARBA00023065"/>
    </source>
</evidence>
<feature type="compositionally biased region" description="Basic and acidic residues" evidence="10">
    <location>
        <begin position="1"/>
        <end position="18"/>
    </location>
</feature>
<protein>
    <submittedName>
        <fullName evidence="15">Uncharacterized protein</fullName>
    </submittedName>
</protein>
<dbReference type="Proteomes" id="UP000663824">
    <property type="component" value="Unassembled WGS sequence"/>
</dbReference>
<feature type="transmembrane region" description="Helical" evidence="11">
    <location>
        <begin position="820"/>
        <end position="841"/>
    </location>
</feature>
<proteinExistence type="predicted"/>
<evidence type="ECO:0000259" key="14">
    <source>
        <dbReference type="Pfam" id="PF25508"/>
    </source>
</evidence>
<keyword evidence="6" id="KW-0406">Ion transport</keyword>
<dbReference type="Gene3D" id="2.40.10.500">
    <property type="match status" value="1"/>
</dbReference>
<reference evidence="15" key="1">
    <citation type="submission" date="2021-02" db="EMBL/GenBank/DDBJ databases">
        <authorList>
            <person name="Nowell W R."/>
        </authorList>
    </citation>
    <scope>NUCLEOTIDE SEQUENCE</scope>
</reference>
<keyword evidence="3 11" id="KW-0812">Transmembrane</keyword>
<accession>A0A816ZVS6</accession>
<evidence type="ECO:0000256" key="1">
    <source>
        <dbReference type="ARBA" id="ARBA00004141"/>
    </source>
</evidence>
<evidence type="ECO:0000259" key="12">
    <source>
        <dbReference type="Pfam" id="PF00520"/>
    </source>
</evidence>
<name>A0A816ZVS6_9BILA</name>
<evidence type="ECO:0000256" key="3">
    <source>
        <dbReference type="ARBA" id="ARBA00022692"/>
    </source>
</evidence>
<dbReference type="Pfam" id="PF01436">
    <property type="entry name" value="NHL"/>
    <property type="match status" value="2"/>
</dbReference>
<dbReference type="InterPro" id="IPR057366">
    <property type="entry name" value="TRPM-like"/>
</dbReference>